<sequence>MLNPKKKSCSSPYTSPLLKKIKNPFIAGTLILTVTGLISRLAGFFYRIFLSRLFGEENIGIYQLISPVMALVFSLSAAGFQNAVSKFAAGRAAIRGRRSCAEILLVGLLFSLPASLLCTAGVFLGADFIAARLLFEPRCASLLRIAALSFPFSAVHSCINGYFYGLKKASVPAATQLMEQFFRIGSVYLISLAALSNGRKLSISVAAAGMVIGEIASMLLSLIAAYFHFSRASGPGARRDHSSVLFPAGRGGLVSLSGRLLSLFREIFPLSVQMLSFSAPLCLNRLCINLLQAIEAACIPAKLQVYGYSVSESLSVYGVLTGMALPLIFFPGTLTNSISVLLMPAISEADAAANHHMIGRTVRKCTLYCLLLGGACSFLFLCAGEWIGTLLFDSELAGQLIVMLGFLCPFLYLNTTLTSILHGLGKTGYTFGLNLSSLLLRLFFVFQAIPVYGIKGYLTGMLLGQLLTAVFSLVPLRRYCLPG</sequence>
<feature type="transmembrane region" description="Helical" evidence="6">
    <location>
        <begin position="25"/>
        <end position="49"/>
    </location>
</feature>
<dbReference type="CDD" id="cd13124">
    <property type="entry name" value="MATE_SpoVB_like"/>
    <property type="match status" value="1"/>
</dbReference>
<evidence type="ECO:0000256" key="2">
    <source>
        <dbReference type="ARBA" id="ARBA00022475"/>
    </source>
</evidence>
<dbReference type="PIRSF" id="PIRSF038958">
    <property type="entry name" value="PG_synth_SpoVB"/>
    <property type="match status" value="1"/>
</dbReference>
<feature type="transmembrane region" description="Helical" evidence="6">
    <location>
        <begin position="101"/>
        <end position="125"/>
    </location>
</feature>
<dbReference type="Pfam" id="PF01943">
    <property type="entry name" value="Polysacc_synt"/>
    <property type="match status" value="1"/>
</dbReference>
<dbReference type="InterPro" id="IPR002797">
    <property type="entry name" value="Polysacc_synth"/>
</dbReference>
<keyword evidence="3 6" id="KW-0812">Transmembrane</keyword>
<comment type="caution">
    <text evidence="7">The sequence shown here is derived from an EMBL/GenBank/DDBJ whole genome shotgun (WGS) entry which is preliminary data.</text>
</comment>
<evidence type="ECO:0000313" key="8">
    <source>
        <dbReference type="Proteomes" id="UP000886858"/>
    </source>
</evidence>
<feature type="transmembrane region" description="Helical" evidence="6">
    <location>
        <begin position="456"/>
        <end position="476"/>
    </location>
</feature>
<evidence type="ECO:0000256" key="1">
    <source>
        <dbReference type="ARBA" id="ARBA00004651"/>
    </source>
</evidence>
<keyword evidence="4 6" id="KW-1133">Transmembrane helix</keyword>
<name>A0A9D2L0T7_9FIRM</name>
<protein>
    <submittedName>
        <fullName evidence="7">Polysaccharide biosynthesis protein</fullName>
    </submittedName>
</protein>
<evidence type="ECO:0000256" key="4">
    <source>
        <dbReference type="ARBA" id="ARBA00022989"/>
    </source>
</evidence>
<evidence type="ECO:0000256" key="5">
    <source>
        <dbReference type="ARBA" id="ARBA00023136"/>
    </source>
</evidence>
<dbReference type="PANTHER" id="PTHR30250">
    <property type="entry name" value="PST FAMILY PREDICTED COLANIC ACID TRANSPORTER"/>
    <property type="match status" value="1"/>
</dbReference>
<dbReference type="AlphaFoldDB" id="A0A9D2L0T7"/>
<evidence type="ECO:0000256" key="3">
    <source>
        <dbReference type="ARBA" id="ARBA00022692"/>
    </source>
</evidence>
<feature type="transmembrane region" description="Helical" evidence="6">
    <location>
        <begin position="61"/>
        <end position="80"/>
    </location>
</feature>
<dbReference type="InterPro" id="IPR050833">
    <property type="entry name" value="Poly_Biosynth_Transport"/>
</dbReference>
<feature type="transmembrane region" description="Helical" evidence="6">
    <location>
        <begin position="431"/>
        <end position="450"/>
    </location>
</feature>
<evidence type="ECO:0000256" key="6">
    <source>
        <dbReference type="SAM" id="Phobius"/>
    </source>
</evidence>
<reference evidence="7" key="2">
    <citation type="submission" date="2021-04" db="EMBL/GenBank/DDBJ databases">
        <authorList>
            <person name="Gilroy R."/>
        </authorList>
    </citation>
    <scope>NUCLEOTIDE SEQUENCE</scope>
    <source>
        <strain evidence="7">CHK179-7159</strain>
    </source>
</reference>
<gene>
    <name evidence="7" type="ORF">H9717_06385</name>
</gene>
<keyword evidence="5 6" id="KW-0472">Membrane</keyword>
<dbReference type="EMBL" id="DWYY01000066">
    <property type="protein sequence ID" value="HJA92730.1"/>
    <property type="molecule type" value="Genomic_DNA"/>
</dbReference>
<dbReference type="PANTHER" id="PTHR30250:SF24">
    <property type="entry name" value="STAGE V SPORULATION PROTEIN B"/>
    <property type="match status" value="1"/>
</dbReference>
<feature type="transmembrane region" description="Helical" evidence="6">
    <location>
        <begin position="201"/>
        <end position="229"/>
    </location>
</feature>
<dbReference type="GO" id="GO:0005886">
    <property type="term" value="C:plasma membrane"/>
    <property type="evidence" value="ECO:0007669"/>
    <property type="project" value="UniProtKB-SubCell"/>
</dbReference>
<feature type="transmembrane region" description="Helical" evidence="6">
    <location>
        <begin position="145"/>
        <end position="165"/>
    </location>
</feature>
<proteinExistence type="predicted"/>
<feature type="transmembrane region" description="Helical" evidence="6">
    <location>
        <begin position="365"/>
        <end position="388"/>
    </location>
</feature>
<dbReference type="InterPro" id="IPR024923">
    <property type="entry name" value="PG_synth_SpoVB"/>
</dbReference>
<accession>A0A9D2L0T7</accession>
<reference evidence="7" key="1">
    <citation type="journal article" date="2021" name="PeerJ">
        <title>Extensive microbial diversity within the chicken gut microbiome revealed by metagenomics and culture.</title>
        <authorList>
            <person name="Gilroy R."/>
            <person name="Ravi A."/>
            <person name="Getino M."/>
            <person name="Pursley I."/>
            <person name="Horton D.L."/>
            <person name="Alikhan N.F."/>
            <person name="Baker D."/>
            <person name="Gharbi K."/>
            <person name="Hall N."/>
            <person name="Watson M."/>
            <person name="Adriaenssens E.M."/>
            <person name="Foster-Nyarko E."/>
            <person name="Jarju S."/>
            <person name="Secka A."/>
            <person name="Antonio M."/>
            <person name="Oren A."/>
            <person name="Chaudhuri R.R."/>
            <person name="La Ragione R."/>
            <person name="Hildebrand F."/>
            <person name="Pallen M.J."/>
        </authorList>
    </citation>
    <scope>NUCLEOTIDE SEQUENCE</scope>
    <source>
        <strain evidence="7">CHK179-7159</strain>
    </source>
</reference>
<feature type="transmembrane region" description="Helical" evidence="6">
    <location>
        <begin position="400"/>
        <end position="424"/>
    </location>
</feature>
<comment type="subcellular location">
    <subcellularLocation>
        <location evidence="1">Cell membrane</location>
        <topology evidence="1">Multi-pass membrane protein</topology>
    </subcellularLocation>
</comment>
<evidence type="ECO:0000313" key="7">
    <source>
        <dbReference type="EMBL" id="HJA92730.1"/>
    </source>
</evidence>
<dbReference type="Proteomes" id="UP000886858">
    <property type="component" value="Unassembled WGS sequence"/>
</dbReference>
<organism evidence="7 8">
    <name type="scientific">Candidatus Eisenbergiella merdipullorum</name>
    <dbReference type="NCBI Taxonomy" id="2838553"/>
    <lineage>
        <taxon>Bacteria</taxon>
        <taxon>Bacillati</taxon>
        <taxon>Bacillota</taxon>
        <taxon>Clostridia</taxon>
        <taxon>Lachnospirales</taxon>
        <taxon>Lachnospiraceae</taxon>
        <taxon>Eisenbergiella</taxon>
    </lineage>
</organism>
<keyword evidence="2" id="KW-1003">Cell membrane</keyword>